<evidence type="ECO:0000313" key="12">
    <source>
        <dbReference type="Proteomes" id="UP000233414"/>
    </source>
</evidence>
<comment type="caution">
    <text evidence="11">The sequence shown here is derived from an EMBL/GenBank/DDBJ whole genome shotgun (WGS) entry which is preliminary data.</text>
</comment>
<protein>
    <recommendedName>
        <fullName evidence="3">tRNA threonylcarbamoyladenosine biosynthesis protein TsaE</fullName>
    </recommendedName>
    <alternativeName>
        <fullName evidence="10">t(6)A37 threonylcarbamoyladenosine biosynthesis protein TsaE</fullName>
    </alternativeName>
</protein>
<comment type="subcellular location">
    <subcellularLocation>
        <location evidence="1">Cytoplasm</location>
    </subcellularLocation>
</comment>
<dbReference type="InterPro" id="IPR003442">
    <property type="entry name" value="T6A_TsaE"/>
</dbReference>
<keyword evidence="5" id="KW-0819">tRNA processing</keyword>
<evidence type="ECO:0000256" key="6">
    <source>
        <dbReference type="ARBA" id="ARBA00022723"/>
    </source>
</evidence>
<evidence type="ECO:0000256" key="4">
    <source>
        <dbReference type="ARBA" id="ARBA00022490"/>
    </source>
</evidence>
<dbReference type="GO" id="GO:0005737">
    <property type="term" value="C:cytoplasm"/>
    <property type="evidence" value="ECO:0007669"/>
    <property type="project" value="UniProtKB-SubCell"/>
</dbReference>
<evidence type="ECO:0000256" key="7">
    <source>
        <dbReference type="ARBA" id="ARBA00022741"/>
    </source>
</evidence>
<comment type="similarity">
    <text evidence="2">Belongs to the TsaE family.</text>
</comment>
<keyword evidence="11" id="KW-0808">Transferase</keyword>
<keyword evidence="9" id="KW-0460">Magnesium</keyword>
<sequence>MINVWIYEIQTISTNYMKIIISKSSLETHKIAKKLIKELKPGNVLTLEGNLGSGKTCFTQGLAQALGIKKIITSPTFSLLKIYPIKHMGKIKKLYHFDLYRIYNGKELLDLGFNEILEKKDGIIVIEWAKRAQKILPKKTININFKFINENTRVIKIKNN</sequence>
<keyword evidence="4" id="KW-0963">Cytoplasm</keyword>
<dbReference type="AlphaFoldDB" id="A0A2N1UMX7"/>
<dbReference type="NCBIfam" id="TIGR00150">
    <property type="entry name" value="T6A_YjeE"/>
    <property type="match status" value="1"/>
</dbReference>
<reference evidence="11 12" key="1">
    <citation type="journal article" date="2017" name="ISME J.">
        <title>Potential for microbial H2 and metal transformations associated with novel bacteria and archaea in deep terrestrial subsurface sediments.</title>
        <authorList>
            <person name="Hernsdorf A.W."/>
            <person name="Amano Y."/>
            <person name="Miyakawa K."/>
            <person name="Ise K."/>
            <person name="Suzuki Y."/>
            <person name="Anantharaman K."/>
            <person name="Probst A."/>
            <person name="Burstein D."/>
            <person name="Thomas B.C."/>
            <person name="Banfield J.F."/>
        </authorList>
    </citation>
    <scope>NUCLEOTIDE SEQUENCE [LARGE SCALE GENOMIC DNA]</scope>
    <source>
        <strain evidence="11">HGW-Kuenenbacteria-1</strain>
    </source>
</reference>
<accession>A0A2N1UMX7</accession>
<proteinExistence type="inferred from homology"/>
<name>A0A2N1UMX7_9BACT</name>
<keyword evidence="6" id="KW-0479">Metal-binding</keyword>
<evidence type="ECO:0000313" key="11">
    <source>
        <dbReference type="EMBL" id="PKL72132.1"/>
    </source>
</evidence>
<dbReference type="InterPro" id="IPR027417">
    <property type="entry name" value="P-loop_NTPase"/>
</dbReference>
<keyword evidence="8" id="KW-0067">ATP-binding</keyword>
<dbReference type="GO" id="GO:0005524">
    <property type="term" value="F:ATP binding"/>
    <property type="evidence" value="ECO:0007669"/>
    <property type="project" value="UniProtKB-KW"/>
</dbReference>
<dbReference type="GO" id="GO:0046872">
    <property type="term" value="F:metal ion binding"/>
    <property type="evidence" value="ECO:0007669"/>
    <property type="project" value="UniProtKB-KW"/>
</dbReference>
<gene>
    <name evidence="11" type="ORF">CVV26_02810</name>
</gene>
<dbReference type="Proteomes" id="UP000233414">
    <property type="component" value="Unassembled WGS sequence"/>
</dbReference>
<keyword evidence="7" id="KW-0547">Nucleotide-binding</keyword>
<evidence type="ECO:0000256" key="5">
    <source>
        <dbReference type="ARBA" id="ARBA00022694"/>
    </source>
</evidence>
<evidence type="ECO:0000256" key="9">
    <source>
        <dbReference type="ARBA" id="ARBA00022842"/>
    </source>
</evidence>
<dbReference type="EMBL" id="PGYQ01000015">
    <property type="protein sequence ID" value="PKL72132.1"/>
    <property type="molecule type" value="Genomic_DNA"/>
</dbReference>
<dbReference type="PANTHER" id="PTHR33540:SF2">
    <property type="entry name" value="TRNA THREONYLCARBAMOYLADENOSINE BIOSYNTHESIS PROTEIN TSAE"/>
    <property type="match status" value="1"/>
</dbReference>
<dbReference type="Pfam" id="PF02367">
    <property type="entry name" value="TsaE"/>
    <property type="match status" value="1"/>
</dbReference>
<evidence type="ECO:0000256" key="8">
    <source>
        <dbReference type="ARBA" id="ARBA00022840"/>
    </source>
</evidence>
<evidence type="ECO:0000256" key="1">
    <source>
        <dbReference type="ARBA" id="ARBA00004496"/>
    </source>
</evidence>
<dbReference type="PANTHER" id="PTHR33540">
    <property type="entry name" value="TRNA THREONYLCARBAMOYLADENOSINE BIOSYNTHESIS PROTEIN TSAE"/>
    <property type="match status" value="1"/>
</dbReference>
<evidence type="ECO:0000256" key="2">
    <source>
        <dbReference type="ARBA" id="ARBA00007599"/>
    </source>
</evidence>
<dbReference type="GO" id="GO:0016740">
    <property type="term" value="F:transferase activity"/>
    <property type="evidence" value="ECO:0007669"/>
    <property type="project" value="UniProtKB-KW"/>
</dbReference>
<dbReference type="Gene3D" id="3.40.50.300">
    <property type="entry name" value="P-loop containing nucleotide triphosphate hydrolases"/>
    <property type="match status" value="1"/>
</dbReference>
<dbReference type="GO" id="GO:0002949">
    <property type="term" value="P:tRNA threonylcarbamoyladenosine modification"/>
    <property type="evidence" value="ECO:0007669"/>
    <property type="project" value="InterPro"/>
</dbReference>
<dbReference type="SUPFAM" id="SSF52540">
    <property type="entry name" value="P-loop containing nucleoside triphosphate hydrolases"/>
    <property type="match status" value="1"/>
</dbReference>
<organism evidence="11 12">
    <name type="scientific">Candidatus Kuenenbacteria bacterium HGW-Kuenenbacteria-1</name>
    <dbReference type="NCBI Taxonomy" id="2013812"/>
    <lineage>
        <taxon>Bacteria</taxon>
        <taxon>Candidatus Kueneniibacteriota</taxon>
    </lineage>
</organism>
<evidence type="ECO:0000256" key="3">
    <source>
        <dbReference type="ARBA" id="ARBA00019010"/>
    </source>
</evidence>
<evidence type="ECO:0000256" key="10">
    <source>
        <dbReference type="ARBA" id="ARBA00032441"/>
    </source>
</evidence>